<dbReference type="PANTHER" id="PTHR30050">
    <property type="entry name" value="CHROMOSOMAL REPLICATION INITIATOR PROTEIN DNAA"/>
    <property type="match status" value="1"/>
</dbReference>
<evidence type="ECO:0000313" key="2">
    <source>
        <dbReference type="EMBL" id="MFC6196452.1"/>
    </source>
</evidence>
<dbReference type="InterPro" id="IPR013159">
    <property type="entry name" value="DnaA_C"/>
</dbReference>
<evidence type="ECO:0000313" key="3">
    <source>
        <dbReference type="Proteomes" id="UP001596303"/>
    </source>
</evidence>
<dbReference type="InterPro" id="IPR010921">
    <property type="entry name" value="Trp_repressor/repl_initiator"/>
</dbReference>
<gene>
    <name evidence="2" type="ORF">ACFQDM_00090</name>
</gene>
<dbReference type="EMBL" id="JBHSSW010000001">
    <property type="protein sequence ID" value="MFC6196452.1"/>
    <property type="molecule type" value="Genomic_DNA"/>
</dbReference>
<proteinExistence type="predicted"/>
<accession>A0ABW1S462</accession>
<protein>
    <submittedName>
        <fullName evidence="2">Helix-turn-helix domain-containing protein</fullName>
    </submittedName>
</protein>
<dbReference type="Gene3D" id="1.10.1750.10">
    <property type="match status" value="1"/>
</dbReference>
<name>A0ABW1S462_9PROT</name>
<dbReference type="PANTHER" id="PTHR30050:SF5">
    <property type="entry name" value="DNAA REGULATORY INACTIVATOR HDA"/>
    <property type="match status" value="1"/>
</dbReference>
<comment type="caution">
    <text evidence="2">The sequence shown here is derived from an EMBL/GenBank/DDBJ whole genome shotgun (WGS) entry which is preliminary data.</text>
</comment>
<dbReference type="SUPFAM" id="SSF48295">
    <property type="entry name" value="TrpR-like"/>
    <property type="match status" value="1"/>
</dbReference>
<dbReference type="RefSeq" id="WP_377373833.1">
    <property type="nucleotide sequence ID" value="NZ_JBHSSW010000001.1"/>
</dbReference>
<reference evidence="3" key="1">
    <citation type="journal article" date="2019" name="Int. J. Syst. Evol. Microbiol.">
        <title>The Global Catalogue of Microorganisms (GCM) 10K type strain sequencing project: providing services to taxonomists for standard genome sequencing and annotation.</title>
        <authorList>
            <consortium name="The Broad Institute Genomics Platform"/>
            <consortium name="The Broad Institute Genome Sequencing Center for Infectious Disease"/>
            <person name="Wu L."/>
            <person name="Ma J."/>
        </authorList>
    </citation>
    <scope>NUCLEOTIDE SEQUENCE [LARGE SCALE GENOMIC DNA]</scope>
    <source>
        <strain evidence="3">CGMCC-1.15741</strain>
    </source>
</reference>
<sequence length="124" mass="13968">MSEVDRGRADLLVELVARATHIRKDSLFKTSRGEAAEARARQIAMYLAHVSLGCSLTKVGRFFGRDKTTVAYAIRIVEDLRDDPEFEDWLQHLEDAYQNLAPIFSEPARARLTVLLGARGAAWH</sequence>
<dbReference type="SMART" id="SM00760">
    <property type="entry name" value="Bac_DnaA_C"/>
    <property type="match status" value="1"/>
</dbReference>
<dbReference type="CDD" id="cd06571">
    <property type="entry name" value="Bac_DnaA_C"/>
    <property type="match status" value="1"/>
</dbReference>
<organism evidence="2 3">
    <name type="scientific">Ponticaulis profundi</name>
    <dbReference type="NCBI Taxonomy" id="2665222"/>
    <lineage>
        <taxon>Bacteria</taxon>
        <taxon>Pseudomonadati</taxon>
        <taxon>Pseudomonadota</taxon>
        <taxon>Alphaproteobacteria</taxon>
        <taxon>Hyphomonadales</taxon>
        <taxon>Hyphomonadaceae</taxon>
        <taxon>Ponticaulis</taxon>
    </lineage>
</organism>
<keyword evidence="3" id="KW-1185">Reference proteome</keyword>
<feature type="domain" description="Chromosomal replication initiator DnaA C-terminal" evidence="1">
    <location>
        <begin position="8"/>
        <end position="77"/>
    </location>
</feature>
<dbReference type="Pfam" id="PF08299">
    <property type="entry name" value="Bac_DnaA_C"/>
    <property type="match status" value="1"/>
</dbReference>
<evidence type="ECO:0000259" key="1">
    <source>
        <dbReference type="SMART" id="SM00760"/>
    </source>
</evidence>
<dbReference type="Proteomes" id="UP001596303">
    <property type="component" value="Unassembled WGS sequence"/>
</dbReference>